<proteinExistence type="predicted"/>
<reference evidence="2 3" key="1">
    <citation type="submission" date="2020-06" db="EMBL/GenBank/DDBJ databases">
        <authorList>
            <person name="Isaeva M.P."/>
            <person name="Chernysheva N.Y."/>
        </authorList>
    </citation>
    <scope>NUCLEOTIDE SEQUENCE [LARGE SCALE GENOMIC DNA]</scope>
    <source>
        <strain evidence="2 3">KMM 6746</strain>
    </source>
</reference>
<evidence type="ECO:0000313" key="2">
    <source>
        <dbReference type="EMBL" id="MBT2162225.1"/>
    </source>
</evidence>
<evidence type="ECO:0000256" key="1">
    <source>
        <dbReference type="SAM" id="SignalP"/>
    </source>
</evidence>
<accession>A0ABS5WFS2</accession>
<name>A0ABS5WFS2_9FLAO</name>
<gene>
    <name evidence="2" type="ORF">HW347_13205</name>
</gene>
<dbReference type="EMBL" id="JACATN010000004">
    <property type="protein sequence ID" value="MBT2162225.1"/>
    <property type="molecule type" value="Genomic_DNA"/>
</dbReference>
<dbReference type="Proteomes" id="UP000740413">
    <property type="component" value="Unassembled WGS sequence"/>
</dbReference>
<reference evidence="3" key="2">
    <citation type="submission" date="2023-07" db="EMBL/GenBank/DDBJ databases">
        <title>Zobellia barbeyronii sp. nov., a new marine flavobacterium, isolated from green and red algae.</title>
        <authorList>
            <person name="Nedashkovskaya O.I."/>
            <person name="Otstavnykh N."/>
            <person name="Zhukova N."/>
            <person name="Guzev K."/>
            <person name="Chausova V."/>
            <person name="Tekutyeva L."/>
            <person name="Mikhailov V."/>
            <person name="Isaeva M."/>
        </authorList>
    </citation>
    <scope>NUCLEOTIDE SEQUENCE [LARGE SCALE GENOMIC DNA]</scope>
    <source>
        <strain evidence="3">KMM 6746</strain>
    </source>
</reference>
<comment type="caution">
    <text evidence="2">The sequence shown here is derived from an EMBL/GenBank/DDBJ whole genome shotgun (WGS) entry which is preliminary data.</text>
</comment>
<feature type="chain" id="PRO_5045206323" description="Lipocalin-like domain-containing protein" evidence="1">
    <location>
        <begin position="27"/>
        <end position="142"/>
    </location>
</feature>
<keyword evidence="3" id="KW-1185">Reference proteome</keyword>
<sequence>MRTFKKNSLAVLAAFLTSMTFGSALSANVLNTGDKECKEVKARESELLGSWEYSAENAPEQYRLGALSIFHENGENNVFVQLDEKEVFGKKVNLVGNTISFEVKLEGTVFNVKLTAKGEVLSGTYTYAEGTFEIKGARVKIM</sequence>
<evidence type="ECO:0008006" key="4">
    <source>
        <dbReference type="Google" id="ProtNLM"/>
    </source>
</evidence>
<keyword evidence="1" id="KW-0732">Signal</keyword>
<evidence type="ECO:0000313" key="3">
    <source>
        <dbReference type="Proteomes" id="UP000740413"/>
    </source>
</evidence>
<organism evidence="2 3">
    <name type="scientific">Zobellia barbeyronii</name>
    <dbReference type="NCBI Taxonomy" id="2748009"/>
    <lineage>
        <taxon>Bacteria</taxon>
        <taxon>Pseudomonadati</taxon>
        <taxon>Bacteroidota</taxon>
        <taxon>Flavobacteriia</taxon>
        <taxon>Flavobacteriales</taxon>
        <taxon>Flavobacteriaceae</taxon>
        <taxon>Zobellia</taxon>
    </lineage>
</organism>
<dbReference type="RefSeq" id="WP_214612294.1">
    <property type="nucleotide sequence ID" value="NZ_JACATN010000004.1"/>
</dbReference>
<protein>
    <recommendedName>
        <fullName evidence="4">Lipocalin-like domain-containing protein</fullName>
    </recommendedName>
</protein>
<feature type="signal peptide" evidence="1">
    <location>
        <begin position="1"/>
        <end position="26"/>
    </location>
</feature>